<name>A0ABP5M517_9ACTN</name>
<evidence type="ECO:0000313" key="2">
    <source>
        <dbReference type="Proteomes" id="UP001501020"/>
    </source>
</evidence>
<accession>A0ABP5M517</accession>
<gene>
    <name evidence="1" type="ORF">GCM10009727_73750</name>
</gene>
<proteinExistence type="predicted"/>
<dbReference type="EMBL" id="BAAAMR010000092">
    <property type="protein sequence ID" value="GAA2160533.1"/>
    <property type="molecule type" value="Genomic_DNA"/>
</dbReference>
<dbReference type="NCBIfam" id="NF046112">
    <property type="entry name" value="MSMEG_6209_Nter"/>
    <property type="match status" value="1"/>
</dbReference>
<keyword evidence="2" id="KW-1185">Reference proteome</keyword>
<protein>
    <submittedName>
        <fullName evidence="1">Uncharacterized protein</fullName>
    </submittedName>
</protein>
<dbReference type="Proteomes" id="UP001501020">
    <property type="component" value="Unassembled WGS sequence"/>
</dbReference>
<evidence type="ECO:0000313" key="1">
    <source>
        <dbReference type="EMBL" id="GAA2160533.1"/>
    </source>
</evidence>
<reference evidence="2" key="1">
    <citation type="journal article" date="2019" name="Int. J. Syst. Evol. Microbiol.">
        <title>The Global Catalogue of Microorganisms (GCM) 10K type strain sequencing project: providing services to taxonomists for standard genome sequencing and annotation.</title>
        <authorList>
            <consortium name="The Broad Institute Genomics Platform"/>
            <consortium name="The Broad Institute Genome Sequencing Center for Infectious Disease"/>
            <person name="Wu L."/>
            <person name="Ma J."/>
        </authorList>
    </citation>
    <scope>NUCLEOTIDE SEQUENCE [LARGE SCALE GENOMIC DNA]</scope>
    <source>
        <strain evidence="2">JCM 13850</strain>
    </source>
</reference>
<organism evidence="1 2">
    <name type="scientific">Actinomadura napierensis</name>
    <dbReference type="NCBI Taxonomy" id="267854"/>
    <lineage>
        <taxon>Bacteria</taxon>
        <taxon>Bacillati</taxon>
        <taxon>Actinomycetota</taxon>
        <taxon>Actinomycetes</taxon>
        <taxon>Streptosporangiales</taxon>
        <taxon>Thermomonosporaceae</taxon>
        <taxon>Actinomadura</taxon>
    </lineage>
</organism>
<comment type="caution">
    <text evidence="1">The sequence shown here is derived from an EMBL/GenBank/DDBJ whole genome shotgun (WGS) entry which is preliminary data.</text>
</comment>
<sequence>MDTEVYERTAMERVTTRLLKTYGDRCSQQEITRTVEDVHHDFDGRSVREFVPILVERHAREHLSS</sequence>
<dbReference type="RefSeq" id="WP_344278450.1">
    <property type="nucleotide sequence ID" value="NZ_BAAAMR010000092.1"/>
</dbReference>
<dbReference type="Gene3D" id="1.10.8.1060">
    <property type="entry name" value="Corynebacterium glutamicum thioredoxin-dependent arsenate reductase, N-terminal domain"/>
    <property type="match status" value="1"/>
</dbReference>